<protein>
    <submittedName>
        <fullName evidence="2">Uncharacterized protein</fullName>
    </submittedName>
</protein>
<dbReference type="OMA" id="QWQACKK"/>
<name>A0A7N0TJG6_KALFE</name>
<keyword evidence="1" id="KW-0175">Coiled coil</keyword>
<dbReference type="Proteomes" id="UP000594263">
    <property type="component" value="Unplaced"/>
</dbReference>
<dbReference type="Gramene" id="Kaladp0038s0030.1.v1.1">
    <property type="protein sequence ID" value="Kaladp0038s0030.1.v1.1"/>
    <property type="gene ID" value="Kaladp0038s0030.v1.1"/>
</dbReference>
<accession>A0A7N0TJG6</accession>
<evidence type="ECO:0000313" key="3">
    <source>
        <dbReference type="Proteomes" id="UP000594263"/>
    </source>
</evidence>
<organism evidence="2 3">
    <name type="scientific">Kalanchoe fedtschenkoi</name>
    <name type="common">Lavender scallops</name>
    <name type="synonym">South American air plant</name>
    <dbReference type="NCBI Taxonomy" id="63787"/>
    <lineage>
        <taxon>Eukaryota</taxon>
        <taxon>Viridiplantae</taxon>
        <taxon>Streptophyta</taxon>
        <taxon>Embryophyta</taxon>
        <taxon>Tracheophyta</taxon>
        <taxon>Spermatophyta</taxon>
        <taxon>Magnoliopsida</taxon>
        <taxon>eudicotyledons</taxon>
        <taxon>Gunneridae</taxon>
        <taxon>Pentapetalae</taxon>
        <taxon>Saxifragales</taxon>
        <taxon>Crassulaceae</taxon>
        <taxon>Kalanchoe</taxon>
    </lineage>
</organism>
<keyword evidence="3" id="KW-1185">Reference proteome</keyword>
<dbReference type="EnsemblPlants" id="Kaladp0038s0030.1.v1.1">
    <property type="protein sequence ID" value="Kaladp0038s0030.1.v1.1"/>
    <property type="gene ID" value="Kaladp0038s0030.v1.1"/>
</dbReference>
<evidence type="ECO:0000313" key="2">
    <source>
        <dbReference type="EnsemblPlants" id="Kaladp0038s0030.1.v1.1"/>
    </source>
</evidence>
<feature type="coiled-coil region" evidence="1">
    <location>
        <begin position="299"/>
        <end position="347"/>
    </location>
</feature>
<dbReference type="PANTHER" id="PTHR33427">
    <property type="entry name" value="HNH ENDONUCLEASE"/>
    <property type="match status" value="1"/>
</dbReference>
<dbReference type="PANTHER" id="PTHR33427:SF2">
    <property type="entry name" value="TRICHOHYALIN"/>
    <property type="match status" value="1"/>
</dbReference>
<sequence length="725" mass="82382">MAAELVLPANELVVDEGLGYPRAYAKLCRGGSYSSHSNGPPSAFLPYALQPEEAARASEFDRLFPIVDPDATPATNHKLFISLLWKQLDHLGNAGFDPAIFRVDPYGNVVYYHADEASPLAWEVDHWFPCSRGGLPVPSNLRILQWQVCKRKHNKLEFLIPWWDLQVGISVNQFMSIFASSNSDFRHRGFSFLFLEGEGEELNTSETADSHRFPQHYVTSQKKVGLAPAAIVLSRRDRHVTSSILKSLDHNRQSRASSPVVVRKWRTPVFKENAALDMVTDPYQAIAVARDSLTQREEAMKRQLEIQKLDDEVNELKQKNDEDKMSIQELELKLMKSRRRAEKHRRLAEAQSSYRTMLEKMVRDAMHQSVVYRGQVRLNQAATNALNARLEAQKAICDDSERELSRTFKQRDEIEKRARPYLVQARKRTRMDVDETASEAGGNGTIVLSLPSSKPAELNSAKKDSMLERRADTIISSLEDANSKSPPSRVRINPLYEDFCSKAVLSYAEGKARASSVRKQLRVFLEEEQRALLGLPVGVNEEEQLSAIEKNFEESGIHIGQEDQNLLTRIMEGKIATFEQTEKEDDESRWQRGRGNVERWLQMLLENSQAEFEPEIRESHILEGQVNGSKSEEQQEVQKEETTVINRGEEEVNPRAIVQDNNVKNLNAKEKNRASFEWGASNEKKVKGKGLSRSESARSFRFPSSPSIILGMRKGVDCIRKKAMC</sequence>
<evidence type="ECO:0000256" key="1">
    <source>
        <dbReference type="SAM" id="Coils"/>
    </source>
</evidence>
<dbReference type="AlphaFoldDB" id="A0A7N0TJG6"/>
<reference evidence="2" key="1">
    <citation type="submission" date="2021-01" db="UniProtKB">
        <authorList>
            <consortium name="EnsemblPlants"/>
        </authorList>
    </citation>
    <scope>IDENTIFICATION</scope>
</reference>
<proteinExistence type="predicted"/>